<evidence type="ECO:0000256" key="2">
    <source>
        <dbReference type="SAM" id="SignalP"/>
    </source>
</evidence>
<gene>
    <name evidence="3" type="ORF">DY000_02047435</name>
</gene>
<evidence type="ECO:0000256" key="1">
    <source>
        <dbReference type="SAM" id="Phobius"/>
    </source>
</evidence>
<sequence length="116" mass="13173">MTTLPTWKSSRPLRLLTLLAWQSTTYWIWNERNARLHPNTFRSIDTLSSVSLISNFGTKLNASENQIPNSLPVMDPVLLEGFHHFFVMIAGQFLHVSIIPRVVLLVLFNWAVGLGA</sequence>
<keyword evidence="1" id="KW-0472">Membrane</keyword>
<evidence type="ECO:0000313" key="4">
    <source>
        <dbReference type="Proteomes" id="UP000266723"/>
    </source>
</evidence>
<comment type="caution">
    <text evidence="3">The sequence shown here is derived from an EMBL/GenBank/DDBJ whole genome shotgun (WGS) entry which is preliminary data.</text>
</comment>
<dbReference type="Proteomes" id="UP000266723">
    <property type="component" value="Unassembled WGS sequence"/>
</dbReference>
<evidence type="ECO:0000313" key="3">
    <source>
        <dbReference type="EMBL" id="KAF3607794.1"/>
    </source>
</evidence>
<organism evidence="3 4">
    <name type="scientific">Brassica cretica</name>
    <name type="common">Mustard</name>
    <dbReference type="NCBI Taxonomy" id="69181"/>
    <lineage>
        <taxon>Eukaryota</taxon>
        <taxon>Viridiplantae</taxon>
        <taxon>Streptophyta</taxon>
        <taxon>Embryophyta</taxon>
        <taxon>Tracheophyta</taxon>
        <taxon>Spermatophyta</taxon>
        <taxon>Magnoliopsida</taxon>
        <taxon>eudicotyledons</taxon>
        <taxon>Gunneridae</taxon>
        <taxon>Pentapetalae</taxon>
        <taxon>rosids</taxon>
        <taxon>malvids</taxon>
        <taxon>Brassicales</taxon>
        <taxon>Brassicaceae</taxon>
        <taxon>Brassiceae</taxon>
        <taxon>Brassica</taxon>
    </lineage>
</organism>
<keyword evidence="4" id="KW-1185">Reference proteome</keyword>
<proteinExistence type="predicted"/>
<feature type="chain" id="PRO_5045438311" evidence="2">
    <location>
        <begin position="28"/>
        <end position="116"/>
    </location>
</feature>
<feature type="transmembrane region" description="Helical" evidence="1">
    <location>
        <begin position="85"/>
        <end position="112"/>
    </location>
</feature>
<accession>A0ABQ7EW06</accession>
<keyword evidence="1" id="KW-0812">Transmembrane</keyword>
<protein>
    <submittedName>
        <fullName evidence="3">Uncharacterized protein</fullName>
    </submittedName>
</protein>
<reference evidence="3 4" key="1">
    <citation type="journal article" date="2020" name="BMC Genomics">
        <title>Intraspecific diversification of the crop wild relative Brassica cretica Lam. using demographic model selection.</title>
        <authorList>
            <person name="Kioukis A."/>
            <person name="Michalopoulou V.A."/>
            <person name="Briers L."/>
            <person name="Pirintsos S."/>
            <person name="Studholme D.J."/>
            <person name="Pavlidis P."/>
            <person name="Sarris P.F."/>
        </authorList>
    </citation>
    <scope>NUCLEOTIDE SEQUENCE [LARGE SCALE GENOMIC DNA]</scope>
    <source>
        <strain evidence="4">cv. PFS-1207/04</strain>
    </source>
</reference>
<dbReference type="EMBL" id="QGKV02000297">
    <property type="protein sequence ID" value="KAF3607794.1"/>
    <property type="molecule type" value="Genomic_DNA"/>
</dbReference>
<keyword evidence="1" id="KW-1133">Transmembrane helix</keyword>
<keyword evidence="2" id="KW-0732">Signal</keyword>
<feature type="signal peptide" evidence="2">
    <location>
        <begin position="1"/>
        <end position="27"/>
    </location>
</feature>
<name>A0ABQ7EW06_BRACR</name>